<feature type="domain" description="BTB" evidence="4">
    <location>
        <begin position="3"/>
        <end position="67"/>
    </location>
</feature>
<evidence type="ECO:0000259" key="4">
    <source>
        <dbReference type="PROSITE" id="PS50097"/>
    </source>
</evidence>
<name>A0AAV1BWT1_OLDCO</name>
<accession>A0AAV1BWT1</accession>
<dbReference type="InterPro" id="IPR000210">
    <property type="entry name" value="BTB/POZ_dom"/>
</dbReference>
<dbReference type="InterPro" id="IPR011333">
    <property type="entry name" value="SKP1/BTB/POZ_sf"/>
</dbReference>
<gene>
    <name evidence="6" type="ORF">OLC1_LOCUS464</name>
</gene>
<dbReference type="EMBL" id="OX459118">
    <property type="protein sequence ID" value="CAI9087710.1"/>
    <property type="molecule type" value="Genomic_DNA"/>
</dbReference>
<dbReference type="PROSITE" id="PS50097">
    <property type="entry name" value="BTB"/>
    <property type="match status" value="1"/>
</dbReference>
<dbReference type="Proteomes" id="UP001161247">
    <property type="component" value="Chromosome 1"/>
</dbReference>
<dbReference type="AlphaFoldDB" id="A0AAV1BWT1"/>
<evidence type="ECO:0000313" key="6">
    <source>
        <dbReference type="EMBL" id="CAI9087710.1"/>
    </source>
</evidence>
<keyword evidence="2" id="KW-0833">Ubl conjugation pathway</keyword>
<feature type="domain" description="NPH3" evidence="5">
    <location>
        <begin position="189"/>
        <end position="443"/>
    </location>
</feature>
<protein>
    <submittedName>
        <fullName evidence="6">OLC1v1021853C1</fullName>
    </submittedName>
</protein>
<dbReference type="InterPro" id="IPR027356">
    <property type="entry name" value="NPH3_dom"/>
</dbReference>
<evidence type="ECO:0000256" key="1">
    <source>
        <dbReference type="ARBA" id="ARBA00004906"/>
    </source>
</evidence>
<evidence type="ECO:0000313" key="7">
    <source>
        <dbReference type="Proteomes" id="UP001161247"/>
    </source>
</evidence>
<evidence type="ECO:0000259" key="5">
    <source>
        <dbReference type="PROSITE" id="PS51649"/>
    </source>
</evidence>
<sequence>MCCDLEVDVNGQGIFYVNKKILSCYSGRIRKLFMKSNDKSSRLKLIFHDFPGGAEGFQLITQFCYNGGSLSISPSNVILLHSAGIFLEMNETNSGPSSLVSQTEEYFRGSVHQWVWADLLECLKQCQYLLHFISSSDMFRKLLDCVVGRLLPCSFPSPYASSTDSSCINFSGDMSRESISNYSSETTTNSWFEDLVFLRIDIIEKLVETMISKKWDTNTISSFLFHYQRMKFNSTLVVKRAEKRRIIETVIDLLSLLDRSLISIRHLFYNLRLSVPLKLSKCSKKQLENLIGSVLDKANLDDLIFPSPPEKNHAYDVDLILRLQKQFLLESTETFPMHRSKKVALLLDSYIAEVAPDPNLQSSKFVALTTALPAIARDSHDRIYQALDMYLKVHDKLSIEERIKICEVLDYQKLSAEFLIELAQNMSFPGSARLAASFSHHSKLRSISNNEGYVTKRFRTNIVDDRFDLSRGKQTEVEKFTEFGLTCPDNINPIPAL</sequence>
<comment type="similarity">
    <text evidence="3">Belongs to the NPH3 family.</text>
</comment>
<dbReference type="PROSITE" id="PS51649">
    <property type="entry name" value="NPH3"/>
    <property type="match status" value="1"/>
</dbReference>
<evidence type="ECO:0000256" key="3">
    <source>
        <dbReference type="PROSITE-ProRule" id="PRU00982"/>
    </source>
</evidence>
<dbReference type="Pfam" id="PF03000">
    <property type="entry name" value="NPH3"/>
    <property type="match status" value="1"/>
</dbReference>
<comment type="pathway">
    <text evidence="1">Protein modification; protein ubiquitination.</text>
</comment>
<evidence type="ECO:0000256" key="2">
    <source>
        <dbReference type="ARBA" id="ARBA00022786"/>
    </source>
</evidence>
<dbReference type="SMART" id="SM00225">
    <property type="entry name" value="BTB"/>
    <property type="match status" value="1"/>
</dbReference>
<dbReference type="SUPFAM" id="SSF54695">
    <property type="entry name" value="POZ domain"/>
    <property type="match status" value="1"/>
</dbReference>
<organism evidence="6 7">
    <name type="scientific">Oldenlandia corymbosa var. corymbosa</name>
    <dbReference type="NCBI Taxonomy" id="529605"/>
    <lineage>
        <taxon>Eukaryota</taxon>
        <taxon>Viridiplantae</taxon>
        <taxon>Streptophyta</taxon>
        <taxon>Embryophyta</taxon>
        <taxon>Tracheophyta</taxon>
        <taxon>Spermatophyta</taxon>
        <taxon>Magnoliopsida</taxon>
        <taxon>eudicotyledons</taxon>
        <taxon>Gunneridae</taxon>
        <taxon>Pentapetalae</taxon>
        <taxon>asterids</taxon>
        <taxon>lamiids</taxon>
        <taxon>Gentianales</taxon>
        <taxon>Rubiaceae</taxon>
        <taxon>Rubioideae</taxon>
        <taxon>Spermacoceae</taxon>
        <taxon>Hedyotis-Oldenlandia complex</taxon>
        <taxon>Oldenlandia</taxon>
    </lineage>
</organism>
<dbReference type="InterPro" id="IPR043454">
    <property type="entry name" value="NPH3/RPT2-like"/>
</dbReference>
<dbReference type="PANTHER" id="PTHR32370">
    <property type="entry name" value="OS12G0117600 PROTEIN"/>
    <property type="match status" value="1"/>
</dbReference>
<dbReference type="Pfam" id="PF00651">
    <property type="entry name" value="BTB"/>
    <property type="match status" value="1"/>
</dbReference>
<proteinExistence type="inferred from homology"/>
<reference evidence="6" key="1">
    <citation type="submission" date="2023-03" db="EMBL/GenBank/DDBJ databases">
        <authorList>
            <person name="Julca I."/>
        </authorList>
    </citation>
    <scope>NUCLEOTIDE SEQUENCE</scope>
</reference>
<keyword evidence="7" id="KW-1185">Reference proteome</keyword>
<dbReference type="Gene3D" id="3.30.710.10">
    <property type="entry name" value="Potassium Channel Kv1.1, Chain A"/>
    <property type="match status" value="1"/>
</dbReference>